<accession>A0ABM5VBC3</accession>
<evidence type="ECO:0000313" key="1">
    <source>
        <dbReference type="EMBL" id="ALB62481.1"/>
    </source>
</evidence>
<reference evidence="2" key="1">
    <citation type="submission" date="2015-09" db="EMBL/GenBank/DDBJ databases">
        <title>Cronobacter genome sequencing and assembly.</title>
        <authorList>
            <person name="Descombes P."/>
            <person name="Baert L."/>
            <person name="Ngom-Bru C."/>
            <person name="Barretto C."/>
        </authorList>
    </citation>
    <scope>NUCLEOTIDE SEQUENCE [LARGE SCALE GENOMIC DNA]</scope>
    <source>
        <strain evidence="2">LMG 26250</strain>
    </source>
</reference>
<dbReference type="RefSeq" id="WP_053531839.1">
    <property type="nucleotide sequence ID" value="NZ_CP012264.1"/>
</dbReference>
<dbReference type="InterPro" id="IPR052552">
    <property type="entry name" value="YeaO-like"/>
</dbReference>
<keyword evidence="2" id="KW-1185">Reference proteome</keyword>
<dbReference type="EMBL" id="CP012264">
    <property type="protein sequence ID" value="ALB62481.1"/>
    <property type="molecule type" value="Genomic_DNA"/>
</dbReference>
<dbReference type="PANTHER" id="PTHR36849">
    <property type="entry name" value="CYTOPLASMIC PROTEIN-RELATED"/>
    <property type="match status" value="1"/>
</dbReference>
<proteinExistence type="predicted"/>
<dbReference type="PANTHER" id="PTHR36849:SF1">
    <property type="entry name" value="CYTOPLASMIC PROTEIN"/>
    <property type="match status" value="1"/>
</dbReference>
<reference evidence="1 2" key="2">
    <citation type="journal article" date="2016" name="Genome Announc.">
        <title>Fully Closed Genome Sequences of Five Type Strains of the Genus Cronobacter and One Cronobacter sakazakii Strain.</title>
        <authorList>
            <person name="Moine D."/>
            <person name="Kassam M."/>
            <person name="Baert L."/>
            <person name="Tang Y."/>
            <person name="Barretto C."/>
            <person name="Ngom Bru C."/>
            <person name="Klijn A."/>
            <person name="Descombes P."/>
        </authorList>
    </citation>
    <scope>NUCLEOTIDE SEQUENCE [LARGE SCALE GENOMIC DNA]</scope>
    <source>
        <strain evidence="1 2">LMG 26250</strain>
    </source>
</reference>
<gene>
    <name evidence="1" type="ORF">AFK62_08180</name>
</gene>
<dbReference type="Pfam" id="PF22752">
    <property type="entry name" value="DUF488-N3i"/>
    <property type="match status" value="1"/>
</dbReference>
<evidence type="ECO:0000313" key="2">
    <source>
        <dbReference type="Proteomes" id="UP000067320"/>
    </source>
</evidence>
<dbReference type="Proteomes" id="UP000067320">
    <property type="component" value="Chromosome"/>
</dbReference>
<protein>
    <submittedName>
        <fullName evidence="1">MarR family transcriptional regulator</fullName>
    </submittedName>
</protein>
<organism evidence="1 2">
    <name type="scientific">Cronobacter condimenti 1330</name>
    <dbReference type="NCBI Taxonomy" id="1073999"/>
    <lineage>
        <taxon>Bacteria</taxon>
        <taxon>Pseudomonadati</taxon>
        <taxon>Pseudomonadota</taxon>
        <taxon>Gammaproteobacteria</taxon>
        <taxon>Enterobacterales</taxon>
        <taxon>Enterobacteriaceae</taxon>
        <taxon>Cronobacter</taxon>
    </lineage>
</organism>
<name>A0ABM5VBC3_9ENTR</name>
<sequence length="121" mass="13836">MITLKRVYDEPQPQDGYRVLVDRLWPRGIQKARLPLDEWNKTLAPSTPLRKALHGEVIDFAHFSARYREELAEQTQEGERLAAIARNGTLTLLYGAKDRSQNHAQILAAWLRELAGETKAD</sequence>